<dbReference type="OrthoDB" id="9801841at2"/>
<accession>A0A5C1PZE9</accession>
<keyword evidence="4 5" id="KW-0067">ATP-binding</keyword>
<dbReference type="Proteomes" id="UP000323522">
    <property type="component" value="Chromosome"/>
</dbReference>
<evidence type="ECO:0000313" key="11">
    <source>
        <dbReference type="Proteomes" id="UP001549111"/>
    </source>
</evidence>
<dbReference type="InterPro" id="IPR000719">
    <property type="entry name" value="Prot_kinase_dom"/>
</dbReference>
<feature type="region of interest" description="Disordered" evidence="6">
    <location>
        <begin position="402"/>
        <end position="536"/>
    </location>
</feature>
<feature type="compositionally biased region" description="Basic and acidic residues" evidence="6">
    <location>
        <begin position="495"/>
        <end position="505"/>
    </location>
</feature>
<dbReference type="EMBL" id="JBEPLS010000006">
    <property type="protein sequence ID" value="MET3604076.1"/>
    <property type="molecule type" value="Genomic_DNA"/>
</dbReference>
<evidence type="ECO:0000256" key="1">
    <source>
        <dbReference type="ARBA" id="ARBA00022679"/>
    </source>
</evidence>
<dbReference type="Proteomes" id="UP001549111">
    <property type="component" value="Unassembled WGS sequence"/>
</dbReference>
<keyword evidence="2 5" id="KW-0547">Nucleotide-binding</keyword>
<keyword evidence="11" id="KW-1185">Reference proteome</keyword>
<feature type="region of interest" description="Disordered" evidence="6">
    <location>
        <begin position="550"/>
        <end position="569"/>
    </location>
</feature>
<dbReference type="EMBL" id="CP035708">
    <property type="protein sequence ID" value="QEN00050.1"/>
    <property type="molecule type" value="Genomic_DNA"/>
</dbReference>
<dbReference type="GO" id="GO:0004674">
    <property type="term" value="F:protein serine/threonine kinase activity"/>
    <property type="evidence" value="ECO:0007669"/>
    <property type="project" value="UniProtKB-KW"/>
</dbReference>
<gene>
    <name evidence="8" type="ORF">ABIC99_001890</name>
    <name evidence="9" type="ORF">EWH46_04150</name>
</gene>
<evidence type="ECO:0000256" key="5">
    <source>
        <dbReference type="PROSITE-ProRule" id="PRU10141"/>
    </source>
</evidence>
<feature type="compositionally biased region" description="Pro residues" evidence="6">
    <location>
        <begin position="329"/>
        <end position="373"/>
    </location>
</feature>
<dbReference type="InterPro" id="IPR011009">
    <property type="entry name" value="Kinase-like_dom_sf"/>
</dbReference>
<evidence type="ECO:0000313" key="8">
    <source>
        <dbReference type="EMBL" id="MET3604076.1"/>
    </source>
</evidence>
<feature type="compositionally biased region" description="Low complexity" evidence="6">
    <location>
        <begin position="475"/>
        <end position="490"/>
    </location>
</feature>
<feature type="compositionally biased region" description="Low complexity" evidence="6">
    <location>
        <begin position="415"/>
        <end position="436"/>
    </location>
</feature>
<feature type="binding site" evidence="5">
    <location>
        <position position="76"/>
    </location>
    <ligand>
        <name>ATP</name>
        <dbReference type="ChEBI" id="CHEBI:30616"/>
    </ligand>
</feature>
<evidence type="ECO:0000256" key="6">
    <source>
        <dbReference type="SAM" id="MobiDB-lite"/>
    </source>
</evidence>
<dbReference type="PANTHER" id="PTHR43289:SF34">
    <property type="entry name" value="SERINE_THREONINE-PROTEIN KINASE YBDM-RELATED"/>
    <property type="match status" value="1"/>
</dbReference>
<dbReference type="AlphaFoldDB" id="A0A5C1PZE9"/>
<feature type="region of interest" description="Disordered" evidence="6">
    <location>
        <begin position="323"/>
        <end position="377"/>
    </location>
</feature>
<dbReference type="Gene3D" id="3.30.200.20">
    <property type="entry name" value="Phosphorylase Kinase, domain 1"/>
    <property type="match status" value="1"/>
</dbReference>
<evidence type="ECO:0000313" key="10">
    <source>
        <dbReference type="Proteomes" id="UP000323522"/>
    </source>
</evidence>
<feature type="compositionally biased region" description="Pro residues" evidence="6">
    <location>
        <begin position="404"/>
        <end position="414"/>
    </location>
</feature>
<evidence type="ECO:0000313" key="9">
    <source>
        <dbReference type="EMBL" id="QEN00050.1"/>
    </source>
</evidence>
<dbReference type="GO" id="GO:0004713">
    <property type="term" value="F:protein tyrosine kinase activity"/>
    <property type="evidence" value="ECO:0007669"/>
    <property type="project" value="InterPro"/>
</dbReference>
<dbReference type="InterPro" id="IPR017441">
    <property type="entry name" value="Protein_kinase_ATP_BS"/>
</dbReference>
<dbReference type="PROSITE" id="PS00107">
    <property type="entry name" value="PROTEIN_KINASE_ATP"/>
    <property type="match status" value="1"/>
</dbReference>
<evidence type="ECO:0000256" key="2">
    <source>
        <dbReference type="ARBA" id="ARBA00022741"/>
    </source>
</evidence>
<organism evidence="9 10">
    <name type="scientific">Sphaerotilus sulfidivorans</name>
    <dbReference type="NCBI Taxonomy" id="639200"/>
    <lineage>
        <taxon>Bacteria</taxon>
        <taxon>Pseudomonadati</taxon>
        <taxon>Pseudomonadota</taxon>
        <taxon>Betaproteobacteria</taxon>
        <taxon>Burkholderiales</taxon>
        <taxon>Sphaerotilaceae</taxon>
        <taxon>Sphaerotilus</taxon>
    </lineage>
</organism>
<sequence length="569" mass="59802">MTEPSAPADDPDRTRLGPAPIGLPQPGELADDEFGNALPSGTRLEEFELLSVIGEGGFGIVYLAQDHSLHRRVAIKEYMPSSLAARTQAMTVSVRSRRHADTFEAGRRSFINEARLLASFDHPSLIKVHRFWESNGTAYMVMPYYIGRTLGEVLKALPGPPDELWLRTLLMPLLDALETMHRADTCHRDIAPDNIMILEDGRPVILDLGAARRVIGDMTQALTVILKTGYAPIEQYGEMPGVRQGPWTDLYALASVVHFALTGRTPPQSVTRMVTDKYQPLAHSAAGQCSAAFLEAIDACLAVLPQHRPQSVAELRALLAATEPRVAARPPPPREPAPRPTPPPVIAVPQPPAAASSPAPPPAPDLAPAPAPAQPRASSGAWVAAGALLLVGAAGLAYTLGRPTPSPQPSPLPAVPAQAPAAPVAAASALESLPASAVPPSPIAVAPPVASGAAPAAATAPEPAIARSTERKPAARASASASASTSAAPAPARPPKTDLPADERPPLSPPEVSDRSAWSPDGRPPKVVPVQPPAPDYVTRLKCNDLLQKSALGDPVTDAERSFMQRQCR</sequence>
<dbReference type="Gene3D" id="1.10.510.10">
    <property type="entry name" value="Transferase(Phosphotransferase) domain 1"/>
    <property type="match status" value="1"/>
</dbReference>
<feature type="domain" description="Protein kinase" evidence="7">
    <location>
        <begin position="47"/>
        <end position="326"/>
    </location>
</feature>
<reference evidence="9 10" key="1">
    <citation type="submission" date="2019-02" db="EMBL/GenBank/DDBJ databases">
        <title>Complete Genome Sequence and Methylome Analysis of Sphaerotilus natans subsp. sulfidivorans D-507.</title>
        <authorList>
            <person name="Fomenkov A."/>
            <person name="Gridneva E."/>
            <person name="Smolyakov D."/>
            <person name="Dubinina G."/>
            <person name="Vincze T."/>
            <person name="Grabovich M."/>
            <person name="Roberts R.J."/>
        </authorList>
    </citation>
    <scope>NUCLEOTIDE SEQUENCE [LARGE SCALE GENOMIC DNA]</scope>
    <source>
        <strain evidence="9 10">D-507</strain>
    </source>
</reference>
<protein>
    <submittedName>
        <fullName evidence="9">Serine/threonine protein kinase</fullName>
    </submittedName>
</protein>
<dbReference type="PROSITE" id="PS50011">
    <property type="entry name" value="PROTEIN_KINASE_DOM"/>
    <property type="match status" value="1"/>
</dbReference>
<evidence type="ECO:0000256" key="3">
    <source>
        <dbReference type="ARBA" id="ARBA00022777"/>
    </source>
</evidence>
<feature type="region of interest" description="Disordered" evidence="6">
    <location>
        <begin position="1"/>
        <end position="30"/>
    </location>
</feature>
<dbReference type="SUPFAM" id="SSF56112">
    <property type="entry name" value="Protein kinase-like (PK-like)"/>
    <property type="match status" value="1"/>
</dbReference>
<name>A0A5C1PZE9_9BURK</name>
<keyword evidence="9" id="KW-0723">Serine/threonine-protein kinase</keyword>
<evidence type="ECO:0000259" key="7">
    <source>
        <dbReference type="PROSITE" id="PS50011"/>
    </source>
</evidence>
<dbReference type="Pfam" id="PF00069">
    <property type="entry name" value="Pkinase"/>
    <property type="match status" value="1"/>
</dbReference>
<feature type="compositionally biased region" description="Pro residues" evidence="6">
    <location>
        <begin position="526"/>
        <end position="535"/>
    </location>
</feature>
<keyword evidence="3 9" id="KW-0418">Kinase</keyword>
<proteinExistence type="predicted"/>
<dbReference type="InterPro" id="IPR020635">
    <property type="entry name" value="Tyr_kinase_cat_dom"/>
</dbReference>
<evidence type="ECO:0000256" key="4">
    <source>
        <dbReference type="ARBA" id="ARBA00022840"/>
    </source>
</evidence>
<dbReference type="SMART" id="SM00219">
    <property type="entry name" value="TyrKc"/>
    <property type="match status" value="1"/>
</dbReference>
<dbReference type="GO" id="GO:0005524">
    <property type="term" value="F:ATP binding"/>
    <property type="evidence" value="ECO:0007669"/>
    <property type="project" value="UniProtKB-UniRule"/>
</dbReference>
<dbReference type="CDD" id="cd14014">
    <property type="entry name" value="STKc_PknB_like"/>
    <property type="match status" value="1"/>
</dbReference>
<keyword evidence="1" id="KW-0808">Transferase</keyword>
<feature type="compositionally biased region" description="Low complexity" evidence="6">
    <location>
        <begin position="443"/>
        <end position="466"/>
    </location>
</feature>
<dbReference type="RefSeq" id="WP_149502795.1">
    <property type="nucleotide sequence ID" value="NZ_CP035708.1"/>
</dbReference>
<dbReference type="PANTHER" id="PTHR43289">
    <property type="entry name" value="MITOGEN-ACTIVATED PROTEIN KINASE KINASE KINASE 20-RELATED"/>
    <property type="match status" value="1"/>
</dbReference>
<dbReference type="KEGG" id="snn:EWH46_04150"/>
<reference evidence="8 11" key="2">
    <citation type="submission" date="2024-06" db="EMBL/GenBank/DDBJ databases">
        <title>Genomic Encyclopedia of Type Strains, Phase IV (KMG-IV): sequencing the most valuable type-strain genomes for metagenomic binning, comparative biology and taxonomic classification.</title>
        <authorList>
            <person name="Goeker M."/>
        </authorList>
    </citation>
    <scope>NUCLEOTIDE SEQUENCE [LARGE SCALE GENOMIC DNA]</scope>
    <source>
        <strain evidence="8 11">D-501</strain>
    </source>
</reference>